<dbReference type="Pfam" id="PF04893">
    <property type="entry name" value="Yip1"/>
    <property type="match status" value="1"/>
</dbReference>
<keyword evidence="2 5" id="KW-0812">Transmembrane</keyword>
<dbReference type="AlphaFoldDB" id="A0AAJ1TKB4"/>
<comment type="subcellular location">
    <subcellularLocation>
        <location evidence="1">Membrane</location>
        <topology evidence="1">Multi-pass membrane protein</topology>
    </subcellularLocation>
</comment>
<reference evidence="7 8" key="1">
    <citation type="submission" date="2023-07" db="EMBL/GenBank/DDBJ databases">
        <title>Genomic Encyclopedia of Type Strains, Phase IV (KMG-IV): sequencing the most valuable type-strain genomes for metagenomic binning, comparative biology and taxonomic classification.</title>
        <authorList>
            <person name="Goeker M."/>
        </authorList>
    </citation>
    <scope>NUCLEOTIDE SEQUENCE [LARGE SCALE GENOMIC DNA]</scope>
    <source>
        <strain evidence="7 8">DSM 46876</strain>
    </source>
</reference>
<feature type="transmembrane region" description="Helical" evidence="5">
    <location>
        <begin position="36"/>
        <end position="59"/>
    </location>
</feature>
<keyword evidence="8" id="KW-1185">Reference proteome</keyword>
<dbReference type="Proteomes" id="UP001238450">
    <property type="component" value="Unassembled WGS sequence"/>
</dbReference>
<evidence type="ECO:0000256" key="2">
    <source>
        <dbReference type="ARBA" id="ARBA00022692"/>
    </source>
</evidence>
<protein>
    <recommendedName>
        <fullName evidence="6">Yip1 domain-containing protein</fullName>
    </recommendedName>
</protein>
<feature type="transmembrane region" description="Helical" evidence="5">
    <location>
        <begin position="162"/>
        <end position="181"/>
    </location>
</feature>
<dbReference type="EMBL" id="JAUSUV010000012">
    <property type="protein sequence ID" value="MDQ0418447.1"/>
    <property type="molecule type" value="Genomic_DNA"/>
</dbReference>
<evidence type="ECO:0000256" key="1">
    <source>
        <dbReference type="ARBA" id="ARBA00004141"/>
    </source>
</evidence>
<organism evidence="7 8">
    <name type="scientific">Croceifilum oryzae</name>
    <dbReference type="NCBI Taxonomy" id="1553429"/>
    <lineage>
        <taxon>Bacteria</taxon>
        <taxon>Bacillati</taxon>
        <taxon>Bacillota</taxon>
        <taxon>Bacilli</taxon>
        <taxon>Bacillales</taxon>
        <taxon>Thermoactinomycetaceae</taxon>
        <taxon>Croceifilum</taxon>
    </lineage>
</organism>
<feature type="transmembrane region" description="Helical" evidence="5">
    <location>
        <begin position="79"/>
        <end position="102"/>
    </location>
</feature>
<evidence type="ECO:0000313" key="8">
    <source>
        <dbReference type="Proteomes" id="UP001238450"/>
    </source>
</evidence>
<keyword evidence="4 5" id="KW-0472">Membrane</keyword>
<comment type="caution">
    <text evidence="7">The sequence shown here is derived from an EMBL/GenBank/DDBJ whole genome shotgun (WGS) entry which is preliminary data.</text>
</comment>
<evidence type="ECO:0000256" key="3">
    <source>
        <dbReference type="ARBA" id="ARBA00022989"/>
    </source>
</evidence>
<proteinExistence type="predicted"/>
<dbReference type="GO" id="GO:0016020">
    <property type="term" value="C:membrane"/>
    <property type="evidence" value="ECO:0007669"/>
    <property type="project" value="UniProtKB-SubCell"/>
</dbReference>
<evidence type="ECO:0000256" key="5">
    <source>
        <dbReference type="SAM" id="Phobius"/>
    </source>
</evidence>
<name>A0AAJ1TKB4_9BACL</name>
<keyword evidence="3 5" id="KW-1133">Transmembrane helix</keyword>
<dbReference type="RefSeq" id="WP_307254169.1">
    <property type="nucleotide sequence ID" value="NZ_JAUSUV010000012.1"/>
</dbReference>
<evidence type="ECO:0000259" key="6">
    <source>
        <dbReference type="Pfam" id="PF04893"/>
    </source>
</evidence>
<feature type="transmembrane region" description="Helical" evidence="5">
    <location>
        <begin position="122"/>
        <end position="142"/>
    </location>
</feature>
<accession>A0AAJ1TKB4</accession>
<evidence type="ECO:0000313" key="7">
    <source>
        <dbReference type="EMBL" id="MDQ0418447.1"/>
    </source>
</evidence>
<dbReference type="InterPro" id="IPR006977">
    <property type="entry name" value="Yip1_dom"/>
</dbReference>
<evidence type="ECO:0000256" key="4">
    <source>
        <dbReference type="ARBA" id="ARBA00023136"/>
    </source>
</evidence>
<sequence>MESAYAIKKEPSELKLIDLLFNPIIFFSKIKDKPRLFMPFFFVSFAFILMSFILTPYMLGAFKDQLPNVDLRSNDMKNFFYITTFLFALFQTVISLCIGALITHGISILMNGTGEMRAAASVYFYSQVPMAVKALIIVIVSLTMGERFQTLFEAIFVKYKLYATMCDPFFVWSSFLLYIGIRQAHRIPWWKSLIIVLILATGKLMFV</sequence>
<feature type="domain" description="Yip1" evidence="6">
    <location>
        <begin position="17"/>
        <end position="200"/>
    </location>
</feature>
<gene>
    <name evidence="7" type="ORF">J2Z48_002639</name>
</gene>